<evidence type="ECO:0000313" key="2">
    <source>
        <dbReference type="Proteomes" id="UP001144313"/>
    </source>
</evidence>
<proteinExistence type="predicted"/>
<gene>
    <name evidence="1" type="ORF">GALLR39Z86_48760</name>
</gene>
<organism evidence="1 2">
    <name type="scientific">Glycomyces algeriensis</name>
    <dbReference type="NCBI Taxonomy" id="256037"/>
    <lineage>
        <taxon>Bacteria</taxon>
        <taxon>Bacillati</taxon>
        <taxon>Actinomycetota</taxon>
        <taxon>Actinomycetes</taxon>
        <taxon>Glycomycetales</taxon>
        <taxon>Glycomycetaceae</taxon>
        <taxon>Glycomyces</taxon>
    </lineage>
</organism>
<keyword evidence="2" id="KW-1185">Reference proteome</keyword>
<dbReference type="AlphaFoldDB" id="A0A9W6GDR0"/>
<dbReference type="RefSeq" id="WP_270115802.1">
    <property type="nucleotide sequence ID" value="NZ_BAAAOL010000001.1"/>
</dbReference>
<sequence length="83" mass="9391">MAETEDQLLGEFQRGPAIFTVFQTAKDPNVIRVDCRDNGGGPNPAATFLEGIGEPPYWHGAWNRDRWCPWIVAETRKVVKKPH</sequence>
<evidence type="ECO:0000313" key="1">
    <source>
        <dbReference type="EMBL" id="GLI45026.1"/>
    </source>
</evidence>
<dbReference type="Proteomes" id="UP001144313">
    <property type="component" value="Unassembled WGS sequence"/>
</dbReference>
<accession>A0A9W6GDR0</accession>
<comment type="caution">
    <text evidence="1">The sequence shown here is derived from an EMBL/GenBank/DDBJ whole genome shotgun (WGS) entry which is preliminary data.</text>
</comment>
<reference evidence="1" key="1">
    <citation type="submission" date="2022-12" db="EMBL/GenBank/DDBJ databases">
        <title>Reference genome sequencing for broad-spectrum identification of bacterial and archaeal isolates by mass spectrometry.</title>
        <authorList>
            <person name="Sekiguchi Y."/>
            <person name="Tourlousse D.M."/>
        </authorList>
    </citation>
    <scope>NUCLEOTIDE SEQUENCE</scope>
    <source>
        <strain evidence="1">LLR39Z86</strain>
    </source>
</reference>
<name>A0A9W6GDR0_9ACTN</name>
<dbReference type="EMBL" id="BSDT01000001">
    <property type="protein sequence ID" value="GLI45026.1"/>
    <property type="molecule type" value="Genomic_DNA"/>
</dbReference>
<protein>
    <submittedName>
        <fullName evidence="1">Uncharacterized protein</fullName>
    </submittedName>
</protein>